<feature type="domain" description="Mechanosensitive ion channel MscS" evidence="9">
    <location>
        <begin position="536"/>
        <end position="596"/>
    </location>
</feature>
<dbReference type="SUPFAM" id="SSF50182">
    <property type="entry name" value="Sm-like ribonucleoproteins"/>
    <property type="match status" value="1"/>
</dbReference>
<accession>A0A0F7ST59</accession>
<evidence type="ECO:0000313" key="11">
    <source>
        <dbReference type="EMBL" id="CED83253.1"/>
    </source>
</evidence>
<evidence type="ECO:0000256" key="5">
    <source>
        <dbReference type="ARBA" id="ARBA00023136"/>
    </source>
</evidence>
<evidence type="ECO:0000256" key="4">
    <source>
        <dbReference type="ARBA" id="ARBA00022989"/>
    </source>
</evidence>
<feature type="compositionally biased region" description="Polar residues" evidence="7">
    <location>
        <begin position="61"/>
        <end position="73"/>
    </location>
</feature>
<feature type="compositionally biased region" description="Polar residues" evidence="7">
    <location>
        <begin position="1"/>
        <end position="22"/>
    </location>
</feature>
<dbReference type="Gene3D" id="2.30.30.60">
    <property type="match status" value="1"/>
</dbReference>
<feature type="region of interest" description="Disordered" evidence="7">
    <location>
        <begin position="37"/>
        <end position="86"/>
    </location>
</feature>
<feature type="transmembrane region" description="Helical" evidence="8">
    <location>
        <begin position="183"/>
        <end position="206"/>
    </location>
</feature>
<evidence type="ECO:0000256" key="3">
    <source>
        <dbReference type="ARBA" id="ARBA00022692"/>
    </source>
</evidence>
<sequence length="844" mass="93275">MSTHRTNNSIDTTAPYGSSNNNLHEEAYGGYDMQQMAEKNASRTRLTTAEETGAPVARHFQPSSIDDSRSSTPIGADSTGKSSGRAKFGSIPNWDVFMNNPEFNEFDVRNGGVKNLEFAEGDVGSNKFTKFYYYVITKSIFFRWATYIIPVLILLWIPGIIWLTAPTGSSLENSAYVWGVNLLWWSIWLTVVWVGWWAVSACFMILPRILRVTVAAIVGGDKSWVEMVRAVRRPLSTVFWTLLLWITFQPLISTRQKDGTSSSSASALTLISKILFGMFLCTCVLAGEKVIVQFIAYTFHQQTYKDRTDHQDFQIKALTILYKNSSDMGRSDTLKNYAPSTKSNPVLAPQIAVRKALKGLRNAAATTTNALGNVATEMVGSSVLQPNSPQAMVTASLGSANKTRALARRIYYSFRMGKTEVTLADIARHFPDLDTATRAFEILDADLNGGASRDEIEMSLGEIHRERLSLASSMRDVDGAVRRLDTILVSIVFLICVLILTATITTALTSLVTSAGTFLLGLSWLIGATAQEVLSSCIFLFIKHPFDVGDRVDIDSISYVVSEMNLLSTTFQRVDGKCVFLPNNVLNQKLIENVRRSGPTSETFAFDVAFNTSFEHIQALREKMLKFLKGEKRDFIPSFDVTIVDFPDQAKLQLKANICYKSNWQQGLLKVQRHNKWVCALKEALKELKIYGSAGDPTPDPVVPIEYTLVPYEPKPTTSASTSDTASTVPHSAQSDRTAVSPSSNLPHGQLYDPGYTIEPISQRSGSSAPTYSFVDQRNVIADPESDVFGEETANGAGPETEPPTRVNTPAGIRPVRRRTGDVEGQIQDEVIEMNQNPNKAPRL</sequence>
<feature type="transmembrane region" description="Helical" evidence="8">
    <location>
        <begin position="235"/>
        <end position="252"/>
    </location>
</feature>
<dbReference type="InterPro" id="IPR058650">
    <property type="entry name" value="Msy1/2-like"/>
</dbReference>
<evidence type="ECO:0000256" key="8">
    <source>
        <dbReference type="SAM" id="Phobius"/>
    </source>
</evidence>
<feature type="transmembrane region" description="Helical" evidence="8">
    <location>
        <begin position="140"/>
        <end position="163"/>
    </location>
</feature>
<organism evidence="11">
    <name type="scientific">Phaffia rhodozyma</name>
    <name type="common">Yeast</name>
    <name type="synonym">Xanthophyllomyces dendrorhous</name>
    <dbReference type="NCBI Taxonomy" id="264483"/>
    <lineage>
        <taxon>Eukaryota</taxon>
        <taxon>Fungi</taxon>
        <taxon>Dikarya</taxon>
        <taxon>Basidiomycota</taxon>
        <taxon>Agaricomycotina</taxon>
        <taxon>Tremellomycetes</taxon>
        <taxon>Cystofilobasidiales</taxon>
        <taxon>Mrakiaceae</taxon>
        <taxon>Phaffia</taxon>
    </lineage>
</organism>
<feature type="transmembrane region" description="Helical" evidence="8">
    <location>
        <begin position="264"/>
        <end position="287"/>
    </location>
</feature>
<dbReference type="InterPro" id="IPR010920">
    <property type="entry name" value="LSM_dom_sf"/>
</dbReference>
<dbReference type="PIRSF" id="PIRSF017209">
    <property type="entry name" value="Memb_At2g17000_prd"/>
    <property type="match status" value="1"/>
</dbReference>
<protein>
    <recommendedName>
        <fullName evidence="6">Mechanosensitive ion channel protein</fullName>
    </recommendedName>
</protein>
<dbReference type="GO" id="GO:0005262">
    <property type="term" value="F:calcium channel activity"/>
    <property type="evidence" value="ECO:0007669"/>
    <property type="project" value="TreeGrafter"/>
</dbReference>
<comment type="subcellular location">
    <subcellularLocation>
        <location evidence="1">Endomembrane system</location>
        <topology evidence="1">Multi-pass membrane protein</topology>
    </subcellularLocation>
    <subcellularLocation>
        <location evidence="6">Endoplasmic reticulum membrane</location>
    </subcellularLocation>
</comment>
<evidence type="ECO:0000259" key="9">
    <source>
        <dbReference type="Pfam" id="PF00924"/>
    </source>
</evidence>
<name>A0A0F7ST59_PHARH</name>
<evidence type="ECO:0000256" key="6">
    <source>
        <dbReference type="PIRNR" id="PIRNR017209"/>
    </source>
</evidence>
<evidence type="ECO:0000259" key="10">
    <source>
        <dbReference type="Pfam" id="PF25886"/>
    </source>
</evidence>
<keyword evidence="6" id="KW-0256">Endoplasmic reticulum</keyword>
<dbReference type="InterPro" id="IPR016688">
    <property type="entry name" value="MscS-like_plants/fungi"/>
</dbReference>
<evidence type="ECO:0000256" key="2">
    <source>
        <dbReference type="ARBA" id="ARBA00008017"/>
    </source>
</evidence>
<dbReference type="GO" id="GO:0005789">
    <property type="term" value="C:endoplasmic reticulum membrane"/>
    <property type="evidence" value="ECO:0007669"/>
    <property type="project" value="UniProtKB-SubCell"/>
</dbReference>
<feature type="region of interest" description="Disordered" evidence="7">
    <location>
        <begin position="714"/>
        <end position="770"/>
    </location>
</feature>
<dbReference type="EMBL" id="LN483142">
    <property type="protein sequence ID" value="CED83253.1"/>
    <property type="molecule type" value="Genomic_DNA"/>
</dbReference>
<keyword evidence="4 8" id="KW-1133">Transmembrane helix</keyword>
<feature type="domain" description="Mechanosensitive ion channel protein Msy1/2-like transmembrane" evidence="10">
    <location>
        <begin position="129"/>
        <end position="299"/>
    </location>
</feature>
<dbReference type="AlphaFoldDB" id="A0A0F7ST59"/>
<dbReference type="PANTHER" id="PTHR31323:SF15">
    <property type="entry name" value="MECHANOSENSITIVE ION CHANNEL PROTEIN MSY1"/>
    <property type="match status" value="1"/>
</dbReference>
<proteinExistence type="inferred from homology"/>
<evidence type="ECO:0000256" key="7">
    <source>
        <dbReference type="SAM" id="MobiDB-lite"/>
    </source>
</evidence>
<feature type="compositionally biased region" description="Polar residues" evidence="7">
    <location>
        <begin position="729"/>
        <end position="747"/>
    </location>
</feature>
<dbReference type="InterPro" id="IPR023408">
    <property type="entry name" value="MscS_beta-dom_sf"/>
</dbReference>
<comment type="similarity">
    <text evidence="2 6">Belongs to the MscS (TC 1.A.23) family.</text>
</comment>
<keyword evidence="3 8" id="KW-0812">Transmembrane</keyword>
<reference evidence="11" key="1">
    <citation type="submission" date="2014-08" db="EMBL/GenBank/DDBJ databases">
        <authorList>
            <person name="Sharma Rahul"/>
            <person name="Thines Marco"/>
        </authorList>
    </citation>
    <scope>NUCLEOTIDE SEQUENCE</scope>
</reference>
<feature type="compositionally biased region" description="Polar residues" evidence="7">
    <location>
        <begin position="760"/>
        <end position="770"/>
    </location>
</feature>
<dbReference type="PANTHER" id="PTHR31323">
    <property type="entry name" value="MECHANOSENSITIVE ION CHANNEL PROTEIN MSY2"/>
    <property type="match status" value="1"/>
</dbReference>
<feature type="region of interest" description="Disordered" evidence="7">
    <location>
        <begin position="789"/>
        <end position="824"/>
    </location>
</feature>
<feature type="transmembrane region" description="Helical" evidence="8">
    <location>
        <begin position="487"/>
        <end position="512"/>
    </location>
</feature>
<keyword evidence="5 6" id="KW-0472">Membrane</keyword>
<evidence type="ECO:0000256" key="1">
    <source>
        <dbReference type="ARBA" id="ARBA00004127"/>
    </source>
</evidence>
<dbReference type="Pfam" id="PF00924">
    <property type="entry name" value="MS_channel_2nd"/>
    <property type="match status" value="1"/>
</dbReference>
<dbReference type="GO" id="GO:0006874">
    <property type="term" value="P:intracellular calcium ion homeostasis"/>
    <property type="evidence" value="ECO:0007669"/>
    <property type="project" value="TreeGrafter"/>
</dbReference>
<dbReference type="InterPro" id="IPR006685">
    <property type="entry name" value="MscS_channel_2nd"/>
</dbReference>
<feature type="compositionally biased region" description="Low complexity" evidence="7">
    <location>
        <begin position="717"/>
        <end position="728"/>
    </location>
</feature>
<feature type="region of interest" description="Disordered" evidence="7">
    <location>
        <begin position="1"/>
        <end position="25"/>
    </location>
</feature>
<dbReference type="Pfam" id="PF25886">
    <property type="entry name" value="Msy1"/>
    <property type="match status" value="1"/>
</dbReference>